<name>A0AAV2SUN0_MEGNR</name>
<dbReference type="EMBL" id="CAXKWB010117146">
    <property type="protein sequence ID" value="CAL4236286.1"/>
    <property type="molecule type" value="Genomic_DNA"/>
</dbReference>
<feature type="non-terminal residue" evidence="1">
    <location>
        <position position="1"/>
    </location>
</feature>
<dbReference type="AlphaFoldDB" id="A0AAV2SUN0"/>
<evidence type="ECO:0000313" key="2">
    <source>
        <dbReference type="Proteomes" id="UP001497623"/>
    </source>
</evidence>
<comment type="caution">
    <text evidence="1">The sequence shown here is derived from an EMBL/GenBank/DDBJ whole genome shotgun (WGS) entry which is preliminary data.</text>
</comment>
<protein>
    <submittedName>
        <fullName evidence="1">Uncharacterized protein</fullName>
    </submittedName>
</protein>
<keyword evidence="2" id="KW-1185">Reference proteome</keyword>
<dbReference type="Proteomes" id="UP001497623">
    <property type="component" value="Unassembled WGS sequence"/>
</dbReference>
<proteinExistence type="predicted"/>
<evidence type="ECO:0000313" key="1">
    <source>
        <dbReference type="EMBL" id="CAL4236286.1"/>
    </source>
</evidence>
<gene>
    <name evidence="1" type="ORF">MNOR_LOCUS40174</name>
</gene>
<organism evidence="1 2">
    <name type="scientific">Meganyctiphanes norvegica</name>
    <name type="common">Northern krill</name>
    <name type="synonym">Thysanopoda norvegica</name>
    <dbReference type="NCBI Taxonomy" id="48144"/>
    <lineage>
        <taxon>Eukaryota</taxon>
        <taxon>Metazoa</taxon>
        <taxon>Ecdysozoa</taxon>
        <taxon>Arthropoda</taxon>
        <taxon>Crustacea</taxon>
        <taxon>Multicrustacea</taxon>
        <taxon>Malacostraca</taxon>
        <taxon>Eumalacostraca</taxon>
        <taxon>Eucarida</taxon>
        <taxon>Euphausiacea</taxon>
        <taxon>Euphausiidae</taxon>
        <taxon>Meganyctiphanes</taxon>
    </lineage>
</organism>
<accession>A0AAV2SUN0</accession>
<feature type="non-terminal residue" evidence="1">
    <location>
        <position position="103"/>
    </location>
</feature>
<sequence>ISACVRYGVPCGINNRGHCRDKCLVSEEPMSRCKGSNCICCEPKVCKDPGPGGCSPSGGVCRVNCPKSDMALHPKRGACGHQCKCCLCRKRVPTPPPNPYGNI</sequence>
<reference evidence="1 2" key="1">
    <citation type="submission" date="2024-05" db="EMBL/GenBank/DDBJ databases">
        <authorList>
            <person name="Wallberg A."/>
        </authorList>
    </citation>
    <scope>NUCLEOTIDE SEQUENCE [LARGE SCALE GENOMIC DNA]</scope>
</reference>